<gene>
    <name evidence="3" type="ORF">ECPE_LOCUS5920</name>
</gene>
<keyword evidence="1" id="KW-0106">Calcium</keyword>
<dbReference type="CDD" id="cd00051">
    <property type="entry name" value="EFh"/>
    <property type="match status" value="1"/>
</dbReference>
<organism evidence="5">
    <name type="scientific">Echinostoma caproni</name>
    <dbReference type="NCBI Taxonomy" id="27848"/>
    <lineage>
        <taxon>Eukaryota</taxon>
        <taxon>Metazoa</taxon>
        <taxon>Spiralia</taxon>
        <taxon>Lophotrochozoa</taxon>
        <taxon>Platyhelminthes</taxon>
        <taxon>Trematoda</taxon>
        <taxon>Digenea</taxon>
        <taxon>Plagiorchiida</taxon>
        <taxon>Echinostomata</taxon>
        <taxon>Echinostomatoidea</taxon>
        <taxon>Echinostomatidae</taxon>
        <taxon>Echinostoma</taxon>
    </lineage>
</organism>
<evidence type="ECO:0000256" key="1">
    <source>
        <dbReference type="ARBA" id="ARBA00022837"/>
    </source>
</evidence>
<dbReference type="PROSITE" id="PS00018">
    <property type="entry name" value="EF_HAND_1"/>
    <property type="match status" value="1"/>
</dbReference>
<evidence type="ECO:0000259" key="2">
    <source>
        <dbReference type="PROSITE" id="PS50222"/>
    </source>
</evidence>
<dbReference type="AlphaFoldDB" id="A0A183AG35"/>
<dbReference type="Proteomes" id="UP000272942">
    <property type="component" value="Unassembled WGS sequence"/>
</dbReference>
<proteinExistence type="predicted"/>
<feature type="domain" description="EF-hand" evidence="2">
    <location>
        <begin position="7"/>
        <end position="41"/>
    </location>
</feature>
<accession>A0A183AG35</accession>
<dbReference type="SMART" id="SM00054">
    <property type="entry name" value="EFh"/>
    <property type="match status" value="2"/>
</dbReference>
<evidence type="ECO:0000313" key="4">
    <source>
        <dbReference type="Proteomes" id="UP000272942"/>
    </source>
</evidence>
<dbReference type="Pfam" id="PF13499">
    <property type="entry name" value="EF-hand_7"/>
    <property type="match status" value="1"/>
</dbReference>
<dbReference type="EMBL" id="UZAN01042840">
    <property type="protein sequence ID" value="VDP76908.1"/>
    <property type="molecule type" value="Genomic_DNA"/>
</dbReference>
<dbReference type="OrthoDB" id="418595at2759"/>
<dbReference type="GO" id="GO:0005509">
    <property type="term" value="F:calcium ion binding"/>
    <property type="evidence" value="ECO:0007669"/>
    <property type="project" value="InterPro"/>
</dbReference>
<dbReference type="Gene3D" id="1.10.238.10">
    <property type="entry name" value="EF-hand"/>
    <property type="match status" value="1"/>
</dbReference>
<reference evidence="5" key="1">
    <citation type="submission" date="2016-06" db="UniProtKB">
        <authorList>
            <consortium name="WormBaseParasite"/>
        </authorList>
    </citation>
    <scope>IDENTIFICATION</scope>
</reference>
<dbReference type="InterPro" id="IPR018247">
    <property type="entry name" value="EF_Hand_1_Ca_BS"/>
</dbReference>
<dbReference type="SUPFAM" id="SSF47473">
    <property type="entry name" value="EF-hand"/>
    <property type="match status" value="1"/>
</dbReference>
<evidence type="ECO:0000313" key="3">
    <source>
        <dbReference type="EMBL" id="VDP76908.1"/>
    </source>
</evidence>
<feature type="domain" description="EF-hand" evidence="2">
    <location>
        <begin position="42"/>
        <end position="77"/>
    </location>
</feature>
<dbReference type="InterPro" id="IPR002048">
    <property type="entry name" value="EF_hand_dom"/>
</dbReference>
<sequence length="77" mass="8922">MGLTAEQRQKLAEYVFRDIDENGDGKISVEEVLKAAPIVTPEYKHFVEEIFKKYDTDGDGLLDHDEFVNYLEKENVQ</sequence>
<dbReference type="WBParaSite" id="ECPE_0000593301-mRNA-1">
    <property type="protein sequence ID" value="ECPE_0000593301-mRNA-1"/>
    <property type="gene ID" value="ECPE_0000593301"/>
</dbReference>
<reference evidence="3 4" key="2">
    <citation type="submission" date="2018-11" db="EMBL/GenBank/DDBJ databases">
        <authorList>
            <consortium name="Pathogen Informatics"/>
        </authorList>
    </citation>
    <scope>NUCLEOTIDE SEQUENCE [LARGE SCALE GENOMIC DNA]</scope>
    <source>
        <strain evidence="3 4">Egypt</strain>
    </source>
</reference>
<evidence type="ECO:0000313" key="5">
    <source>
        <dbReference type="WBParaSite" id="ECPE_0000593301-mRNA-1"/>
    </source>
</evidence>
<dbReference type="PROSITE" id="PS50222">
    <property type="entry name" value="EF_HAND_2"/>
    <property type="match status" value="2"/>
</dbReference>
<name>A0A183AG35_9TREM</name>
<dbReference type="InterPro" id="IPR011992">
    <property type="entry name" value="EF-hand-dom_pair"/>
</dbReference>
<keyword evidence="4" id="KW-1185">Reference proteome</keyword>
<protein>
    <submittedName>
        <fullName evidence="5">EF-hand domain-containing protein</fullName>
    </submittedName>
</protein>